<dbReference type="SUPFAM" id="SSF51735">
    <property type="entry name" value="NAD(P)-binding Rossmann-fold domains"/>
    <property type="match status" value="1"/>
</dbReference>
<keyword evidence="4" id="KW-1185">Reference proteome</keyword>
<comment type="similarity">
    <text evidence="1">Belongs to the short-chain dehydrogenases/reductases (SDR) family.</text>
</comment>
<dbReference type="Proteomes" id="UP000606974">
    <property type="component" value="Unassembled WGS sequence"/>
</dbReference>
<organism evidence="3 4">
    <name type="scientific">Endocarpon pusillum</name>
    <dbReference type="NCBI Taxonomy" id="364733"/>
    <lineage>
        <taxon>Eukaryota</taxon>
        <taxon>Fungi</taxon>
        <taxon>Dikarya</taxon>
        <taxon>Ascomycota</taxon>
        <taxon>Pezizomycotina</taxon>
        <taxon>Eurotiomycetes</taxon>
        <taxon>Chaetothyriomycetidae</taxon>
        <taxon>Verrucariales</taxon>
        <taxon>Verrucariaceae</taxon>
        <taxon>Endocarpon</taxon>
    </lineage>
</organism>
<sequence length="213" mass="23088">MAQNLNGKTAIVTGAGSGINFCFARLLLSRGVNVLVADLALRPEAKELIDTHSKDSPRAVYLKTDVTSWLDLSRTFKVAHDEFGGVDIVCPGAGIPEPPSSNFWRPPGQPPSQDDPQSNHYACLDINITHPICVTQLAISYFLSAKPKVSPTNPKSIIHISSIARVHGLCSRARMPQNSLILINTKIDPTPYLAEPYPISVGSNVHLISILRC</sequence>
<gene>
    <name evidence="3" type="ORF">GJ744_004191</name>
</gene>
<dbReference type="PANTHER" id="PTHR44229">
    <property type="entry name" value="15-HYDROXYPROSTAGLANDIN DEHYDROGENASE [NAD(+)]"/>
    <property type="match status" value="1"/>
</dbReference>
<dbReference type="EMBL" id="JAACFV010000190">
    <property type="protein sequence ID" value="KAF7503214.1"/>
    <property type="molecule type" value="Genomic_DNA"/>
</dbReference>
<evidence type="ECO:0000256" key="2">
    <source>
        <dbReference type="ARBA" id="ARBA00023002"/>
    </source>
</evidence>
<proteinExistence type="inferred from homology"/>
<evidence type="ECO:0000256" key="1">
    <source>
        <dbReference type="ARBA" id="ARBA00006484"/>
    </source>
</evidence>
<dbReference type="InterPro" id="IPR002347">
    <property type="entry name" value="SDR_fam"/>
</dbReference>
<dbReference type="GO" id="GO:0016616">
    <property type="term" value="F:oxidoreductase activity, acting on the CH-OH group of donors, NAD or NADP as acceptor"/>
    <property type="evidence" value="ECO:0007669"/>
    <property type="project" value="TreeGrafter"/>
</dbReference>
<dbReference type="Gene3D" id="3.40.50.720">
    <property type="entry name" value="NAD(P)-binding Rossmann-like Domain"/>
    <property type="match status" value="1"/>
</dbReference>
<dbReference type="OrthoDB" id="5296at2759"/>
<comment type="caution">
    <text evidence="3">The sequence shown here is derived from an EMBL/GenBank/DDBJ whole genome shotgun (WGS) entry which is preliminary data.</text>
</comment>
<keyword evidence="2" id="KW-0560">Oxidoreductase</keyword>
<dbReference type="Pfam" id="PF00106">
    <property type="entry name" value="adh_short"/>
    <property type="match status" value="1"/>
</dbReference>
<dbReference type="InterPro" id="IPR036291">
    <property type="entry name" value="NAD(P)-bd_dom_sf"/>
</dbReference>
<dbReference type="PANTHER" id="PTHR44229:SF4">
    <property type="entry name" value="15-HYDROXYPROSTAGLANDIN DEHYDROGENASE [NAD(+)]"/>
    <property type="match status" value="1"/>
</dbReference>
<protein>
    <submittedName>
        <fullName evidence="3">Uncharacterized protein</fullName>
    </submittedName>
</protein>
<name>A0A8H7DXQ7_9EURO</name>
<accession>A0A8H7DXQ7</accession>
<dbReference type="GO" id="GO:0005737">
    <property type="term" value="C:cytoplasm"/>
    <property type="evidence" value="ECO:0007669"/>
    <property type="project" value="TreeGrafter"/>
</dbReference>
<reference evidence="3" key="1">
    <citation type="submission" date="2020-02" db="EMBL/GenBank/DDBJ databases">
        <authorList>
            <person name="Palmer J.M."/>
        </authorList>
    </citation>
    <scope>NUCLEOTIDE SEQUENCE</scope>
    <source>
        <strain evidence="3">EPUS1.4</strain>
        <tissue evidence="3">Thallus</tissue>
    </source>
</reference>
<evidence type="ECO:0000313" key="4">
    <source>
        <dbReference type="Proteomes" id="UP000606974"/>
    </source>
</evidence>
<dbReference type="PRINTS" id="PR00081">
    <property type="entry name" value="GDHRDH"/>
</dbReference>
<dbReference type="AlphaFoldDB" id="A0A8H7DXQ7"/>
<evidence type="ECO:0000313" key="3">
    <source>
        <dbReference type="EMBL" id="KAF7503214.1"/>
    </source>
</evidence>